<proteinExistence type="predicted"/>
<accession>L9YY56</accession>
<feature type="transmembrane region" description="Helical" evidence="1">
    <location>
        <begin position="59"/>
        <end position="80"/>
    </location>
</feature>
<keyword evidence="3" id="KW-1185">Reference proteome</keyword>
<protein>
    <submittedName>
        <fullName evidence="2">Uncharacterized protein</fullName>
    </submittedName>
</protein>
<keyword evidence="1" id="KW-1133">Transmembrane helix</keyword>
<feature type="transmembrane region" description="Helical" evidence="1">
    <location>
        <begin position="92"/>
        <end position="112"/>
    </location>
</feature>
<keyword evidence="1" id="KW-0472">Membrane</keyword>
<name>L9YY56_9EURY</name>
<dbReference type="PATRIC" id="fig|1230459.4.peg.2663"/>
<evidence type="ECO:0000256" key="1">
    <source>
        <dbReference type="SAM" id="Phobius"/>
    </source>
</evidence>
<organism evidence="2 3">
    <name type="scientific">Natrinema gari JCM 14663</name>
    <dbReference type="NCBI Taxonomy" id="1230459"/>
    <lineage>
        <taxon>Archaea</taxon>
        <taxon>Methanobacteriati</taxon>
        <taxon>Methanobacteriota</taxon>
        <taxon>Stenosarchaea group</taxon>
        <taxon>Halobacteria</taxon>
        <taxon>Halobacteriales</taxon>
        <taxon>Natrialbaceae</taxon>
        <taxon>Natrinema</taxon>
    </lineage>
</organism>
<evidence type="ECO:0000313" key="3">
    <source>
        <dbReference type="Proteomes" id="UP000011592"/>
    </source>
</evidence>
<feature type="transmembrane region" description="Helical" evidence="1">
    <location>
        <begin position="34"/>
        <end position="52"/>
    </location>
</feature>
<comment type="caution">
    <text evidence="2">The sequence shown here is derived from an EMBL/GenBank/DDBJ whole genome shotgun (WGS) entry which is preliminary data.</text>
</comment>
<feature type="transmembrane region" description="Helical" evidence="1">
    <location>
        <begin position="7"/>
        <end position="28"/>
    </location>
</feature>
<sequence>MIVPRRLRTLVTVGVYALFIFIPGFGLVAEPTDVLVALPIGCGSLLLVHAVTTNQLDELGYAIMGLYAALLLTSVSLSLMSVIAPNVVPSDLVGTTGPVGVTTVLVGGYLLAMREHGLQTVPPRHGN</sequence>
<dbReference type="EMBL" id="AOIJ01000057">
    <property type="protein sequence ID" value="ELY78412.1"/>
    <property type="molecule type" value="Genomic_DNA"/>
</dbReference>
<gene>
    <name evidence="2" type="ORF">C486_13317</name>
</gene>
<dbReference type="Proteomes" id="UP000011592">
    <property type="component" value="Unassembled WGS sequence"/>
</dbReference>
<evidence type="ECO:0000313" key="2">
    <source>
        <dbReference type="EMBL" id="ELY78412.1"/>
    </source>
</evidence>
<keyword evidence="1" id="KW-0812">Transmembrane</keyword>
<dbReference type="RefSeq" id="WP_008456739.1">
    <property type="nucleotide sequence ID" value="NZ_AOIJ01000057.1"/>
</dbReference>
<reference evidence="2 3" key="1">
    <citation type="journal article" date="2014" name="PLoS Genet.">
        <title>Phylogenetically driven sequencing of extremely halophilic archaea reveals strategies for static and dynamic osmo-response.</title>
        <authorList>
            <person name="Becker E.A."/>
            <person name="Seitzer P.M."/>
            <person name="Tritt A."/>
            <person name="Larsen D."/>
            <person name="Krusor M."/>
            <person name="Yao A.I."/>
            <person name="Wu D."/>
            <person name="Madern D."/>
            <person name="Eisen J.A."/>
            <person name="Darling A.E."/>
            <person name="Facciotti M.T."/>
        </authorList>
    </citation>
    <scope>NUCLEOTIDE SEQUENCE [LARGE SCALE GENOMIC DNA]</scope>
    <source>
        <strain evidence="2 3">JCM 14663</strain>
    </source>
</reference>
<dbReference type="AlphaFoldDB" id="L9YY56"/>